<name>A0A0B2QAK7_GLYSO</name>
<evidence type="ECO:0000313" key="2">
    <source>
        <dbReference type="EMBL" id="KHN18265.1"/>
    </source>
</evidence>
<dbReference type="EMBL" id="KN659839">
    <property type="protein sequence ID" value="KHN18265.1"/>
    <property type="molecule type" value="Genomic_DNA"/>
</dbReference>
<accession>A0A0B2QAK7</accession>
<evidence type="ECO:0000256" key="1">
    <source>
        <dbReference type="SAM" id="MobiDB-lite"/>
    </source>
</evidence>
<sequence length="141" mass="15058">MLHSLFRGQFIILHSLQELANNRPIITMEHFLEQVAWPEAQLPLVRPNEAAPPEPTPVQVDPKPTDPQSLVVNPLSSPEREVVPPSPPLIIISDASSNEAAASPDSQARETANLPTSPVGGIADLSYSSSGEVVALTDSLV</sequence>
<feature type="compositionally biased region" description="Polar residues" evidence="1">
    <location>
        <begin position="98"/>
        <end position="116"/>
    </location>
</feature>
<gene>
    <name evidence="2" type="ORF">glysoja_048910</name>
</gene>
<proteinExistence type="predicted"/>
<feature type="region of interest" description="Disordered" evidence="1">
    <location>
        <begin position="46"/>
        <end position="125"/>
    </location>
</feature>
<reference evidence="2" key="1">
    <citation type="submission" date="2014-07" db="EMBL/GenBank/DDBJ databases">
        <title>Identification of a novel salt tolerance gene in wild soybean by whole-genome sequencing.</title>
        <authorList>
            <person name="Lam H.-M."/>
            <person name="Qi X."/>
            <person name="Li M.-W."/>
            <person name="Liu X."/>
            <person name="Xie M."/>
            <person name="Ni M."/>
            <person name="Xu X."/>
        </authorList>
    </citation>
    <scope>NUCLEOTIDE SEQUENCE [LARGE SCALE GENOMIC DNA]</scope>
    <source>
        <tissue evidence="2">Root</tissue>
    </source>
</reference>
<organism evidence="2">
    <name type="scientific">Glycine soja</name>
    <name type="common">Wild soybean</name>
    <dbReference type="NCBI Taxonomy" id="3848"/>
    <lineage>
        <taxon>Eukaryota</taxon>
        <taxon>Viridiplantae</taxon>
        <taxon>Streptophyta</taxon>
        <taxon>Embryophyta</taxon>
        <taxon>Tracheophyta</taxon>
        <taxon>Spermatophyta</taxon>
        <taxon>Magnoliopsida</taxon>
        <taxon>eudicotyledons</taxon>
        <taxon>Gunneridae</taxon>
        <taxon>Pentapetalae</taxon>
        <taxon>rosids</taxon>
        <taxon>fabids</taxon>
        <taxon>Fabales</taxon>
        <taxon>Fabaceae</taxon>
        <taxon>Papilionoideae</taxon>
        <taxon>50 kb inversion clade</taxon>
        <taxon>NPAAA clade</taxon>
        <taxon>indigoferoid/millettioid clade</taxon>
        <taxon>Phaseoleae</taxon>
        <taxon>Glycine</taxon>
        <taxon>Glycine subgen. Soja</taxon>
    </lineage>
</organism>
<dbReference type="AlphaFoldDB" id="A0A0B2QAK7"/>
<protein>
    <submittedName>
        <fullName evidence="2">Uncharacterized protein</fullName>
    </submittedName>
</protein>
<dbReference type="Proteomes" id="UP000053555">
    <property type="component" value="Unassembled WGS sequence"/>
</dbReference>